<dbReference type="PIRSF" id="PIRSF004846">
    <property type="entry name" value="ModA"/>
    <property type="match status" value="1"/>
</dbReference>
<dbReference type="InterPro" id="IPR050682">
    <property type="entry name" value="ModA/WtpA"/>
</dbReference>
<organism evidence="6 7">
    <name type="scientific">Paraperlucidibaca baekdonensis</name>
    <dbReference type="NCBI Taxonomy" id="748120"/>
    <lineage>
        <taxon>Bacteria</taxon>
        <taxon>Pseudomonadati</taxon>
        <taxon>Pseudomonadota</taxon>
        <taxon>Gammaproteobacteria</taxon>
        <taxon>Moraxellales</taxon>
        <taxon>Moraxellaceae</taxon>
        <taxon>Paraperlucidibaca</taxon>
    </lineage>
</organism>
<dbReference type="Gene3D" id="3.40.190.10">
    <property type="entry name" value="Periplasmic binding protein-like II"/>
    <property type="match status" value="2"/>
</dbReference>
<dbReference type="Proteomes" id="UP000256774">
    <property type="component" value="Unassembled WGS sequence"/>
</dbReference>
<proteinExistence type="inferred from homology"/>
<dbReference type="EMBL" id="QUNR01000002">
    <property type="protein sequence ID" value="REH38972.1"/>
    <property type="molecule type" value="Genomic_DNA"/>
</dbReference>
<name>A0A3E0H618_9GAMM</name>
<keyword evidence="2 4" id="KW-0479">Metal-binding</keyword>
<dbReference type="InterPro" id="IPR005950">
    <property type="entry name" value="ModA"/>
</dbReference>
<protein>
    <submittedName>
        <fullName evidence="6">Molybdate transport system substrate-binding protein</fullName>
    </submittedName>
</protein>
<comment type="similarity">
    <text evidence="1">Belongs to the bacterial solute-binding protein ModA family.</text>
</comment>
<comment type="caution">
    <text evidence="6">The sequence shown here is derived from an EMBL/GenBank/DDBJ whole genome shotgun (WGS) entry which is preliminary data.</text>
</comment>
<evidence type="ECO:0000256" key="5">
    <source>
        <dbReference type="SAM" id="SignalP"/>
    </source>
</evidence>
<gene>
    <name evidence="6" type="ORF">DFR26_1142</name>
</gene>
<dbReference type="GO" id="GO:0046872">
    <property type="term" value="F:metal ion binding"/>
    <property type="evidence" value="ECO:0007669"/>
    <property type="project" value="UniProtKB-KW"/>
</dbReference>
<dbReference type="SUPFAM" id="SSF53850">
    <property type="entry name" value="Periplasmic binding protein-like II"/>
    <property type="match status" value="1"/>
</dbReference>
<evidence type="ECO:0000256" key="3">
    <source>
        <dbReference type="ARBA" id="ARBA00022729"/>
    </source>
</evidence>
<dbReference type="GO" id="GO:0015689">
    <property type="term" value="P:molybdate ion transport"/>
    <property type="evidence" value="ECO:0007669"/>
    <property type="project" value="InterPro"/>
</dbReference>
<evidence type="ECO:0000256" key="2">
    <source>
        <dbReference type="ARBA" id="ARBA00022723"/>
    </source>
</evidence>
<dbReference type="GO" id="GO:0030973">
    <property type="term" value="F:molybdate ion binding"/>
    <property type="evidence" value="ECO:0007669"/>
    <property type="project" value="InterPro"/>
</dbReference>
<evidence type="ECO:0000313" key="7">
    <source>
        <dbReference type="Proteomes" id="UP000256774"/>
    </source>
</evidence>
<feature type="binding site" evidence="4">
    <location>
        <position position="184"/>
    </location>
    <ligand>
        <name>molybdate</name>
        <dbReference type="ChEBI" id="CHEBI:36264"/>
    </ligand>
</feature>
<feature type="binding site" evidence="4">
    <location>
        <position position="62"/>
    </location>
    <ligand>
        <name>molybdate</name>
        <dbReference type="ChEBI" id="CHEBI:36264"/>
    </ligand>
</feature>
<evidence type="ECO:0000256" key="1">
    <source>
        <dbReference type="ARBA" id="ARBA00009175"/>
    </source>
</evidence>
<evidence type="ECO:0000256" key="4">
    <source>
        <dbReference type="PIRSR" id="PIRSR004846-1"/>
    </source>
</evidence>
<keyword evidence="3 5" id="KW-0732">Signal</keyword>
<sequence length="267" mass="29360">MQRPVLSAVASLLLCLSLDSNFARADTITVAVAANFAPTLQELTRHFQQHSAHRVRLVSGSSGLLAAQIRHGAPYDVFFSADASKPQALQADGLAKAHYSYAIGRLVLWSARPTKVIMPVQAAQLCTTRDTCQSSLRHTLQQDFRHIALANPRLAPYGLAAVETLASLGLQTATKARWVLAENIAQSYLFISSGNAELGFIARAQWQAAKPSGQAWLIPSDWHHPIAQEALLLNERSASREFWQFMRTDAVREHIRRAGYDAPELTP</sequence>
<dbReference type="AlphaFoldDB" id="A0A3E0H618"/>
<evidence type="ECO:0000313" key="6">
    <source>
        <dbReference type="EMBL" id="REH38972.1"/>
    </source>
</evidence>
<reference evidence="6 7" key="1">
    <citation type="submission" date="2018-08" db="EMBL/GenBank/DDBJ databases">
        <title>Genomic Encyclopedia of Type Strains, Phase IV (KMG-IV): sequencing the most valuable type-strain genomes for metagenomic binning, comparative biology and taxonomic classification.</title>
        <authorList>
            <person name="Goeker M."/>
        </authorList>
    </citation>
    <scope>NUCLEOTIDE SEQUENCE [LARGE SCALE GENOMIC DNA]</scope>
    <source>
        <strain evidence="6 7">DSM 26022</strain>
    </source>
</reference>
<dbReference type="PANTHER" id="PTHR30632">
    <property type="entry name" value="MOLYBDATE-BINDING PERIPLASMIC PROTEIN"/>
    <property type="match status" value="1"/>
</dbReference>
<dbReference type="CDD" id="cd13539">
    <property type="entry name" value="PBP2_AvModA"/>
    <property type="match status" value="1"/>
</dbReference>
<dbReference type="PANTHER" id="PTHR30632:SF14">
    <property type="entry name" value="TUNGSTATE_MOLYBDATE_CHROMATE-BINDING PROTEIN MODA"/>
    <property type="match status" value="1"/>
</dbReference>
<dbReference type="NCBIfam" id="TIGR01256">
    <property type="entry name" value="modA"/>
    <property type="match status" value="1"/>
</dbReference>
<dbReference type="Pfam" id="PF13531">
    <property type="entry name" value="SBP_bac_11"/>
    <property type="match status" value="1"/>
</dbReference>
<keyword evidence="7" id="KW-1185">Reference proteome</keyword>
<keyword evidence="4" id="KW-0500">Molybdenum</keyword>
<dbReference type="InterPro" id="IPR044084">
    <property type="entry name" value="AvModA-like_subst-bd"/>
</dbReference>
<feature type="signal peptide" evidence="5">
    <location>
        <begin position="1"/>
        <end position="25"/>
    </location>
</feature>
<feature type="chain" id="PRO_5017743846" evidence="5">
    <location>
        <begin position="26"/>
        <end position="267"/>
    </location>
</feature>
<accession>A0A3E0H618</accession>